<feature type="transmembrane region" description="Helical" evidence="15">
    <location>
        <begin position="306"/>
        <end position="327"/>
    </location>
</feature>
<evidence type="ECO:0000313" key="17">
    <source>
        <dbReference type="EMBL" id="CAD8163032.1"/>
    </source>
</evidence>
<feature type="transmembrane region" description="Helical" evidence="15">
    <location>
        <begin position="361"/>
        <end position="388"/>
    </location>
</feature>
<comment type="similarity">
    <text evidence="14">Belongs to the major facilitator superfamily. Sugar transporter (TC 2.A.1.1) family.</text>
</comment>
<evidence type="ECO:0000256" key="15">
    <source>
        <dbReference type="SAM" id="Phobius"/>
    </source>
</evidence>
<feature type="transmembrane region" description="Helical" evidence="15">
    <location>
        <begin position="334"/>
        <end position="355"/>
    </location>
</feature>
<dbReference type="PANTHER" id="PTHR23503">
    <property type="entry name" value="SOLUTE CARRIER FAMILY 2"/>
    <property type="match status" value="1"/>
</dbReference>
<feature type="transmembrane region" description="Helical" evidence="15">
    <location>
        <begin position="55"/>
        <end position="75"/>
    </location>
</feature>
<dbReference type="PROSITE" id="PS50850">
    <property type="entry name" value="MFS"/>
    <property type="match status" value="1"/>
</dbReference>
<name>A0A8S1UH22_PAROT</name>
<dbReference type="InterPro" id="IPR045263">
    <property type="entry name" value="GLUT"/>
</dbReference>
<evidence type="ECO:0000256" key="5">
    <source>
        <dbReference type="ARBA" id="ARBA00022989"/>
    </source>
</evidence>
<comment type="catalytic activity">
    <reaction evidence="11">
        <text>D-glucosamine(out) = D-glucosamine(in)</text>
        <dbReference type="Rhea" id="RHEA:78423"/>
        <dbReference type="ChEBI" id="CHEBI:58723"/>
    </reaction>
    <physiologicalReaction direction="left-to-right" evidence="11">
        <dbReference type="Rhea" id="RHEA:78424"/>
    </physiologicalReaction>
</comment>
<evidence type="ECO:0000256" key="9">
    <source>
        <dbReference type="ARBA" id="ARBA00044656"/>
    </source>
</evidence>
<keyword evidence="18" id="KW-1185">Reference proteome</keyword>
<dbReference type="NCBIfam" id="TIGR00879">
    <property type="entry name" value="SP"/>
    <property type="match status" value="1"/>
</dbReference>
<dbReference type="OMA" id="VAQFLCM"/>
<dbReference type="Proteomes" id="UP000683925">
    <property type="component" value="Unassembled WGS sequence"/>
</dbReference>
<feature type="transmembrane region" description="Helical" evidence="15">
    <location>
        <begin position="87"/>
        <end position="105"/>
    </location>
</feature>
<evidence type="ECO:0000256" key="13">
    <source>
        <dbReference type="ARBA" id="ARBA00044780"/>
    </source>
</evidence>
<feature type="transmembrane region" description="Helical" evidence="15">
    <location>
        <begin position="267"/>
        <end position="286"/>
    </location>
</feature>
<dbReference type="EMBL" id="CAJJDP010000042">
    <property type="protein sequence ID" value="CAD8163032.1"/>
    <property type="molecule type" value="Genomic_DNA"/>
</dbReference>
<keyword evidence="6 15" id="KW-0472">Membrane</keyword>
<reference evidence="17" key="1">
    <citation type="submission" date="2021-01" db="EMBL/GenBank/DDBJ databases">
        <authorList>
            <consortium name="Genoscope - CEA"/>
            <person name="William W."/>
        </authorList>
    </citation>
    <scope>NUCLEOTIDE SEQUENCE</scope>
</reference>
<comment type="catalytic activity">
    <reaction evidence="12">
        <text>D-fructose(out) = D-fructose(in)</text>
        <dbReference type="Rhea" id="RHEA:60372"/>
        <dbReference type="ChEBI" id="CHEBI:37721"/>
    </reaction>
    <physiologicalReaction direction="left-to-right" evidence="12">
        <dbReference type="Rhea" id="RHEA:60373"/>
    </physiologicalReaction>
</comment>
<keyword evidence="3 14" id="KW-0813">Transport</keyword>
<evidence type="ECO:0000256" key="10">
    <source>
        <dbReference type="ARBA" id="ARBA00044662"/>
    </source>
</evidence>
<comment type="catalytic activity">
    <reaction evidence="8">
        <text>D-glucose(out) = D-glucose(in)</text>
        <dbReference type="Rhea" id="RHEA:60376"/>
        <dbReference type="ChEBI" id="CHEBI:4167"/>
    </reaction>
    <physiologicalReaction direction="left-to-right" evidence="8">
        <dbReference type="Rhea" id="RHEA:60377"/>
    </physiologicalReaction>
</comment>
<dbReference type="Pfam" id="PF00083">
    <property type="entry name" value="Sugar_tr"/>
    <property type="match status" value="1"/>
</dbReference>
<evidence type="ECO:0000313" key="18">
    <source>
        <dbReference type="Proteomes" id="UP000683925"/>
    </source>
</evidence>
<evidence type="ECO:0000256" key="4">
    <source>
        <dbReference type="ARBA" id="ARBA00022692"/>
    </source>
</evidence>
<evidence type="ECO:0000256" key="11">
    <source>
        <dbReference type="ARBA" id="ARBA00044668"/>
    </source>
</evidence>
<feature type="transmembrane region" description="Helical" evidence="15">
    <location>
        <begin position="111"/>
        <end position="132"/>
    </location>
</feature>
<keyword evidence="5 15" id="KW-1133">Transmembrane helix</keyword>
<dbReference type="GO" id="GO:0016020">
    <property type="term" value="C:membrane"/>
    <property type="evidence" value="ECO:0007669"/>
    <property type="project" value="UniProtKB-SubCell"/>
</dbReference>
<comment type="subunit">
    <text evidence="2">Homodimer.</text>
</comment>
<dbReference type="InterPro" id="IPR020846">
    <property type="entry name" value="MFS_dom"/>
</dbReference>
<dbReference type="GO" id="GO:0015149">
    <property type="term" value="F:hexose transmembrane transporter activity"/>
    <property type="evidence" value="ECO:0007669"/>
    <property type="project" value="TreeGrafter"/>
</dbReference>
<evidence type="ECO:0000256" key="12">
    <source>
        <dbReference type="ARBA" id="ARBA00044710"/>
    </source>
</evidence>
<dbReference type="InterPro" id="IPR003663">
    <property type="entry name" value="Sugar/inositol_transpt"/>
</dbReference>
<feature type="transmembrane region" description="Helical" evidence="15">
    <location>
        <begin position="12"/>
        <end position="35"/>
    </location>
</feature>
<comment type="caution">
    <text evidence="17">The sequence shown here is derived from an EMBL/GenBank/DDBJ whole genome shotgun (WGS) entry which is preliminary data.</text>
</comment>
<protein>
    <recommendedName>
        <fullName evidence="13">Hexose transporter 1</fullName>
    </recommendedName>
</protein>
<feature type="transmembrane region" description="Helical" evidence="15">
    <location>
        <begin position="430"/>
        <end position="450"/>
    </location>
</feature>
<evidence type="ECO:0000256" key="2">
    <source>
        <dbReference type="ARBA" id="ARBA00011738"/>
    </source>
</evidence>
<comment type="catalytic activity">
    <reaction evidence="10">
        <text>D-mannose(out) = D-mannose(in)</text>
        <dbReference type="Rhea" id="RHEA:78391"/>
        <dbReference type="ChEBI" id="CHEBI:4208"/>
    </reaction>
    <physiologicalReaction direction="left-to-right" evidence="10">
        <dbReference type="Rhea" id="RHEA:78392"/>
    </physiologicalReaction>
</comment>
<comment type="catalytic activity">
    <reaction evidence="9">
        <text>D-xylose(out) = D-xylose(in)</text>
        <dbReference type="Rhea" id="RHEA:78427"/>
        <dbReference type="ChEBI" id="CHEBI:53455"/>
    </reaction>
    <physiologicalReaction direction="left-to-right" evidence="9">
        <dbReference type="Rhea" id="RHEA:78428"/>
    </physiologicalReaction>
</comment>
<accession>A0A8S1UH22</accession>
<evidence type="ECO:0000259" key="16">
    <source>
        <dbReference type="PROSITE" id="PS50850"/>
    </source>
</evidence>
<keyword evidence="4 15" id="KW-0812">Transmembrane</keyword>
<evidence type="ECO:0000256" key="14">
    <source>
        <dbReference type="RuleBase" id="RU003346"/>
    </source>
</evidence>
<evidence type="ECO:0000256" key="6">
    <source>
        <dbReference type="ARBA" id="ARBA00023136"/>
    </source>
</evidence>
<feature type="domain" description="Major facilitator superfamily (MFS) profile" evidence="16">
    <location>
        <begin position="14"/>
        <end position="454"/>
    </location>
</feature>
<dbReference type="OrthoDB" id="6612291at2759"/>
<evidence type="ECO:0000256" key="8">
    <source>
        <dbReference type="ARBA" id="ARBA00044648"/>
    </source>
</evidence>
<dbReference type="PANTHER" id="PTHR23503:SF8">
    <property type="entry name" value="FACILITATED GLUCOSE TRANSPORTER PROTEIN 1"/>
    <property type="match status" value="1"/>
</dbReference>
<evidence type="ECO:0000256" key="1">
    <source>
        <dbReference type="ARBA" id="ARBA00004141"/>
    </source>
</evidence>
<proteinExistence type="inferred from homology"/>
<evidence type="ECO:0000256" key="3">
    <source>
        <dbReference type="ARBA" id="ARBA00022448"/>
    </source>
</evidence>
<sequence length="477" mass="53643">MDIPYKSALPFVLLVINAVLGSLFFGYSISYLNSASNFYPIYYLINEYDVSTQNLLKALVGAIFTLSAGAGAILSGNLLQQFSIRKSFMITDFIGIIGVVLEIIPNVYWFYLARIFIGFCVGLNSSLIPLYIKEFSPNRLSGSLGAMNQLTINIGLLIGLISAFFYKTSDNSEESSNDNVFRLFLELPLIFCLLRTLLLIFVFKNEPPSYYVQKKQLIEAKQIVERYYLREKVDQVLETIKSVNESKKLQKETYRDLLMNYGQRKRLLIGCGLQVLQQFSGINAIMFFSKIMFSSILNNNETKINWANVAVGLINIIFSFLAISLLQKFGRRTLLLYGTIVCTFFLSIAFGFSFSQDPSTTIGILIVLAIFGYLGAFQLSLGPVAWIYDADILSEKGMSLAVLCNWISCTIIAFAFVILDIDHNKERLSIVFGVFTGCCILGVCFILKFVQETKDRTQSAINIYFSLTKVREEGLLG</sequence>
<feature type="transmembrane region" description="Helical" evidence="15">
    <location>
        <begin position="400"/>
        <end position="418"/>
    </location>
</feature>
<feature type="transmembrane region" description="Helical" evidence="15">
    <location>
        <begin position="185"/>
        <end position="203"/>
    </location>
</feature>
<evidence type="ECO:0000256" key="7">
    <source>
        <dbReference type="ARBA" id="ARBA00044637"/>
    </source>
</evidence>
<dbReference type="AlphaFoldDB" id="A0A8S1UH22"/>
<feature type="transmembrane region" description="Helical" evidence="15">
    <location>
        <begin position="144"/>
        <end position="165"/>
    </location>
</feature>
<comment type="catalytic activity">
    <reaction evidence="7">
        <text>D-galactose(in) = D-galactose(out)</text>
        <dbReference type="Rhea" id="RHEA:34915"/>
        <dbReference type="ChEBI" id="CHEBI:4139"/>
    </reaction>
    <physiologicalReaction direction="right-to-left" evidence="7">
        <dbReference type="Rhea" id="RHEA:34917"/>
    </physiologicalReaction>
</comment>
<organism evidence="17 18">
    <name type="scientific">Paramecium octaurelia</name>
    <dbReference type="NCBI Taxonomy" id="43137"/>
    <lineage>
        <taxon>Eukaryota</taxon>
        <taxon>Sar</taxon>
        <taxon>Alveolata</taxon>
        <taxon>Ciliophora</taxon>
        <taxon>Intramacronucleata</taxon>
        <taxon>Oligohymenophorea</taxon>
        <taxon>Peniculida</taxon>
        <taxon>Parameciidae</taxon>
        <taxon>Paramecium</taxon>
    </lineage>
</organism>
<gene>
    <name evidence="17" type="ORF">POCTA_138.1.T0420266</name>
</gene>
<comment type="subcellular location">
    <subcellularLocation>
        <location evidence="1">Membrane</location>
        <topology evidence="1">Multi-pass membrane protein</topology>
    </subcellularLocation>
</comment>
<dbReference type="InterPro" id="IPR005828">
    <property type="entry name" value="MFS_sugar_transport-like"/>
</dbReference>